<reference evidence="2" key="1">
    <citation type="submission" date="2018-05" db="EMBL/GenBank/DDBJ databases">
        <authorList>
            <person name="Lanie J.A."/>
            <person name="Ng W.-L."/>
            <person name="Kazmierczak K.M."/>
            <person name="Andrzejewski T.M."/>
            <person name="Davidsen T.M."/>
            <person name="Wayne K.J."/>
            <person name="Tettelin H."/>
            <person name="Glass J.I."/>
            <person name="Rusch D."/>
            <person name="Podicherti R."/>
            <person name="Tsui H.-C.T."/>
            <person name="Winkler M.E."/>
        </authorList>
    </citation>
    <scope>NUCLEOTIDE SEQUENCE</scope>
</reference>
<name>A0A382UKF4_9ZZZZ</name>
<evidence type="ECO:0000313" key="2">
    <source>
        <dbReference type="EMBL" id="SVD34680.1"/>
    </source>
</evidence>
<feature type="non-terminal residue" evidence="2">
    <location>
        <position position="1"/>
    </location>
</feature>
<evidence type="ECO:0000256" key="1">
    <source>
        <dbReference type="SAM" id="Phobius"/>
    </source>
</evidence>
<protein>
    <submittedName>
        <fullName evidence="2">Uncharacterized protein</fullName>
    </submittedName>
</protein>
<proteinExistence type="predicted"/>
<dbReference type="AlphaFoldDB" id="A0A382UKF4"/>
<organism evidence="2">
    <name type="scientific">marine metagenome</name>
    <dbReference type="NCBI Taxonomy" id="408172"/>
    <lineage>
        <taxon>unclassified sequences</taxon>
        <taxon>metagenomes</taxon>
        <taxon>ecological metagenomes</taxon>
    </lineage>
</organism>
<feature type="transmembrane region" description="Helical" evidence="1">
    <location>
        <begin position="18"/>
        <end position="34"/>
    </location>
</feature>
<keyword evidence="1" id="KW-0472">Membrane</keyword>
<sequence>VDHGEIADFSYLTGRTSALLPIVRVSLFLAFWNIQKLMNPGE</sequence>
<accession>A0A382UKF4</accession>
<dbReference type="EMBL" id="UINC01144883">
    <property type="protein sequence ID" value="SVD34680.1"/>
    <property type="molecule type" value="Genomic_DNA"/>
</dbReference>
<keyword evidence="1" id="KW-0812">Transmembrane</keyword>
<keyword evidence="1" id="KW-1133">Transmembrane helix</keyword>
<gene>
    <name evidence="2" type="ORF">METZ01_LOCUS387534</name>
</gene>